<dbReference type="GO" id="GO:0006310">
    <property type="term" value="P:DNA recombination"/>
    <property type="evidence" value="ECO:0007669"/>
    <property type="project" value="UniProtKB-KW"/>
</dbReference>
<keyword evidence="2" id="KW-0614">Plasmid</keyword>
<dbReference type="SUPFAM" id="SSF56349">
    <property type="entry name" value="DNA breaking-rejoining enzymes"/>
    <property type="match status" value="1"/>
</dbReference>
<proteinExistence type="predicted"/>
<dbReference type="RefSeq" id="WP_180727387.1">
    <property type="nucleotide sequence ID" value="NZ_AP023177.1"/>
</dbReference>
<keyword evidence="3" id="KW-1185">Reference proteome</keyword>
<evidence type="ECO:0000313" key="2">
    <source>
        <dbReference type="EMBL" id="BCF95199.1"/>
    </source>
</evidence>
<dbReference type="KEGG" id="plad:PPGU16_82660"/>
<dbReference type="AlphaFoldDB" id="A0A7I8C3U9"/>
<keyword evidence="1" id="KW-0233">DNA recombination</keyword>
<dbReference type="GO" id="GO:0003677">
    <property type="term" value="F:DNA binding"/>
    <property type="evidence" value="ECO:0007669"/>
    <property type="project" value="InterPro"/>
</dbReference>
<evidence type="ECO:0000313" key="3">
    <source>
        <dbReference type="Proteomes" id="UP000510888"/>
    </source>
</evidence>
<reference evidence="2 3" key="1">
    <citation type="journal article" date="2020" name="Genes (Basel)">
        <title>Genomic Comparison of Insect Gut Symbionts from Divergent Burkholderia Subclades.</title>
        <authorList>
            <person name="Takeshita K."/>
            <person name="Kikuchi Y."/>
        </authorList>
    </citation>
    <scope>NUCLEOTIDE SEQUENCE [LARGE SCALE GENOMIC DNA]</scope>
    <source>
        <strain evidence="2 3">PGU16</strain>
        <plasmid evidence="2 3">PPGU16_p2</plasmid>
    </source>
</reference>
<dbReference type="Gene3D" id="1.10.443.10">
    <property type="entry name" value="Intergrase catalytic core"/>
    <property type="match status" value="1"/>
</dbReference>
<organism evidence="2 3">
    <name type="scientific">Paraburkholderia largidicola</name>
    <dbReference type="NCBI Taxonomy" id="3014751"/>
    <lineage>
        <taxon>Bacteria</taxon>
        <taxon>Pseudomonadati</taxon>
        <taxon>Pseudomonadota</taxon>
        <taxon>Betaproteobacteria</taxon>
        <taxon>Burkholderiales</taxon>
        <taxon>Burkholderiaceae</taxon>
        <taxon>Paraburkholderia</taxon>
    </lineage>
</organism>
<dbReference type="InterPro" id="IPR013762">
    <property type="entry name" value="Integrase-like_cat_sf"/>
</dbReference>
<dbReference type="Proteomes" id="UP000510888">
    <property type="component" value="Plasmid PPGU16_p2"/>
</dbReference>
<accession>A0A7I8C3U9</accession>
<protein>
    <recommendedName>
        <fullName evidence="4">Integrase</fullName>
    </recommendedName>
</protein>
<sequence length="638" mass="71362">MRPTEDLQNGSPIPAIQAEALAHDDRPWFLDSLWRAPVWVFKPTSALEERRPVRIDWRFKLPSGALFVEPQFAQLLHCCKQVVAIIRSRSLGTGLTQRATTTFALFMRLRTLVRWMEQTGYKRFADLDATALWQFQRSIVQRPGVQRNALAPSTVRSYLDALSYLHRFRDQLDDGLQIDPFPGRDLRTVMGMRGTTGRHWPYTPEVVAVPLIQGAIDLVASGSALILQARDVYTQAMSASNRRGYELDTCTVAATRALRDACIEVPGQQGPILSVYDLRRSIDALYAACFVVISYLVGPRASEILHLEAGCVQRRRVGSAVDEEITVIVGSVFKGEAGYNGRPHEWVAPPPVVATIAVLEALSEGHRAQTGSPKLWLRRSKAAGATEWQLSCPGSLKIISSTRIVSLLQRFAARLMLPKHEGKAWLLTTHQGRKTFARFAALRDGSALLALAQHLGHRERAVTDSGYAGTDYHLNREIESEILEQSVAAWEHMLVTPGLGGRAGVEITAKRPRFRGTRIKQDVKSYARLLVDAGLALGICDWGYCVYREDHSACLGNAIGPNPARREPSTCARCKNFAVSDQHRSYWVEQVHRHEELLNEVALPRQTLHVVRERMEEARSLVRAIDAPKEVKDAKRKR</sequence>
<dbReference type="EMBL" id="AP023177">
    <property type="protein sequence ID" value="BCF95199.1"/>
    <property type="molecule type" value="Genomic_DNA"/>
</dbReference>
<geneLocation type="plasmid" evidence="2 3">
    <name>PPGU16_p2</name>
</geneLocation>
<name>A0A7I8C3U9_9BURK</name>
<dbReference type="InterPro" id="IPR011010">
    <property type="entry name" value="DNA_brk_join_enz"/>
</dbReference>
<evidence type="ECO:0000256" key="1">
    <source>
        <dbReference type="ARBA" id="ARBA00023172"/>
    </source>
</evidence>
<evidence type="ECO:0008006" key="4">
    <source>
        <dbReference type="Google" id="ProtNLM"/>
    </source>
</evidence>
<gene>
    <name evidence="2" type="ORF">PPGU16_82660</name>
</gene>
<dbReference type="GO" id="GO:0015074">
    <property type="term" value="P:DNA integration"/>
    <property type="evidence" value="ECO:0007669"/>
    <property type="project" value="InterPro"/>
</dbReference>